<dbReference type="Gene3D" id="3.30.420.10">
    <property type="entry name" value="Ribonuclease H-like superfamily/Ribonuclease H"/>
    <property type="match status" value="1"/>
</dbReference>
<dbReference type="InterPro" id="IPR036397">
    <property type="entry name" value="RNaseH_sf"/>
</dbReference>
<evidence type="ECO:0000313" key="2">
    <source>
        <dbReference type="EMBL" id="GEO08544.1"/>
    </source>
</evidence>
<keyword evidence="2" id="KW-0269">Exonuclease</keyword>
<dbReference type="Pfam" id="PF10108">
    <property type="entry name" value="DNA_pol_B_exo2"/>
    <property type="match status" value="1"/>
</dbReference>
<feature type="domain" description="Predicted 3'-5' exonuclease PolB-like" evidence="1">
    <location>
        <begin position="63"/>
        <end position="218"/>
    </location>
</feature>
<evidence type="ECO:0000313" key="3">
    <source>
        <dbReference type="Proteomes" id="UP000321513"/>
    </source>
</evidence>
<dbReference type="InterPro" id="IPR019288">
    <property type="entry name" value="3'-5'_exonuclease_PolB-like"/>
</dbReference>
<dbReference type="GO" id="GO:0003676">
    <property type="term" value="F:nucleic acid binding"/>
    <property type="evidence" value="ECO:0007669"/>
    <property type="project" value="InterPro"/>
</dbReference>
<keyword evidence="2" id="KW-0540">Nuclease</keyword>
<name>A0A512B997_9BACT</name>
<sequence length="242" mass="28072">MNNIQALFDLFLLDIETVPQYPDHTSLPQEGAKLFFDKISKTVPENFDSEEVYKQKAGIFAEFGKIICISTGFFHNDANGNTYLKIKSIYGDDEVSILKQFVELTDKFCKHKPKFQFAGHNIREFDVPYICRRMVINQIPLPACLHIYGAKPWEICMSDTMQWWKFGDYKNYTSLHLLASILGVPTSKDDIDGSMVQDVYYKEKNIKRIVSYCEKDVVVVARIIQRFKNLPLIEQENIVFVD</sequence>
<dbReference type="GO" id="GO:0004527">
    <property type="term" value="F:exonuclease activity"/>
    <property type="evidence" value="ECO:0007669"/>
    <property type="project" value="UniProtKB-KW"/>
</dbReference>
<comment type="caution">
    <text evidence="2">The sequence shown here is derived from an EMBL/GenBank/DDBJ whole genome shotgun (WGS) entry which is preliminary data.</text>
</comment>
<organism evidence="2 3">
    <name type="scientific">Segetibacter aerophilus</name>
    <dbReference type="NCBI Taxonomy" id="670293"/>
    <lineage>
        <taxon>Bacteria</taxon>
        <taxon>Pseudomonadati</taxon>
        <taxon>Bacteroidota</taxon>
        <taxon>Chitinophagia</taxon>
        <taxon>Chitinophagales</taxon>
        <taxon>Chitinophagaceae</taxon>
        <taxon>Segetibacter</taxon>
    </lineage>
</organism>
<accession>A0A512B997</accession>
<keyword evidence="3" id="KW-1185">Reference proteome</keyword>
<dbReference type="Proteomes" id="UP000321513">
    <property type="component" value="Unassembled WGS sequence"/>
</dbReference>
<dbReference type="AlphaFoldDB" id="A0A512B997"/>
<reference evidence="2 3" key="1">
    <citation type="submission" date="2019-07" db="EMBL/GenBank/DDBJ databases">
        <title>Whole genome shotgun sequence of Segetibacter aerophilus NBRC 106135.</title>
        <authorList>
            <person name="Hosoyama A."/>
            <person name="Uohara A."/>
            <person name="Ohji S."/>
            <person name="Ichikawa N."/>
        </authorList>
    </citation>
    <scope>NUCLEOTIDE SEQUENCE [LARGE SCALE GENOMIC DNA]</scope>
    <source>
        <strain evidence="2 3">NBRC 106135</strain>
    </source>
</reference>
<dbReference type="RefSeq" id="WP_147202599.1">
    <property type="nucleotide sequence ID" value="NZ_BJYT01000002.1"/>
</dbReference>
<dbReference type="SUPFAM" id="SSF53098">
    <property type="entry name" value="Ribonuclease H-like"/>
    <property type="match status" value="1"/>
</dbReference>
<dbReference type="InterPro" id="IPR012337">
    <property type="entry name" value="RNaseH-like_sf"/>
</dbReference>
<evidence type="ECO:0000259" key="1">
    <source>
        <dbReference type="Pfam" id="PF10108"/>
    </source>
</evidence>
<keyword evidence="2" id="KW-0378">Hydrolase</keyword>
<protein>
    <submittedName>
        <fullName evidence="2">3'-5' exonuclease</fullName>
    </submittedName>
</protein>
<dbReference type="EMBL" id="BJYT01000002">
    <property type="protein sequence ID" value="GEO08544.1"/>
    <property type="molecule type" value="Genomic_DNA"/>
</dbReference>
<proteinExistence type="predicted"/>
<dbReference type="OrthoDB" id="9773351at2"/>
<gene>
    <name evidence="2" type="ORF">SAE01_10400</name>
</gene>